<dbReference type="PANTHER" id="PTHR10859:SF91">
    <property type="entry name" value="DOLICHYL-PHOSPHATE BETA-GLUCOSYLTRANSFERASE"/>
    <property type="match status" value="1"/>
</dbReference>
<dbReference type="Pfam" id="PF00535">
    <property type="entry name" value="Glycos_transf_2"/>
    <property type="match status" value="1"/>
</dbReference>
<name>A0A382P3E4_9ZZZZ</name>
<proteinExistence type="predicted"/>
<dbReference type="EMBL" id="UINC01104257">
    <property type="protein sequence ID" value="SVC67268.1"/>
    <property type="molecule type" value="Genomic_DNA"/>
</dbReference>
<feature type="domain" description="Glycosyltransferase 2-like" evidence="1">
    <location>
        <begin position="5"/>
        <end position="172"/>
    </location>
</feature>
<accession>A0A382P3E4</accession>
<protein>
    <recommendedName>
        <fullName evidence="1">Glycosyltransferase 2-like domain-containing protein</fullName>
    </recommendedName>
</protein>
<sequence length="244" mass="28129">MKVAIIIPCYNEADRLDTNKFADYLSKNTHLHFVFIDDGSTDNTSFIINSIKSKFNSHITLLKNETNKGKAESVRLGVIESFTMTPDFIGYLDADLSSPIEEIDNLLKITKTNNKKKVVFASRIKLIGNEISRNFFRHLIGRVFATCVALLLKIRIYDTQCGAKIFSKKICEVIFLEQFISPWLFDVEIFARLLNVYGMDKTIEISFEQPVSKWIDIDGSKVKPIYFLKAPFELLKIVRHYKLR</sequence>
<gene>
    <name evidence="2" type="ORF">METZ01_LOCUS320122</name>
</gene>
<dbReference type="InterPro" id="IPR001173">
    <property type="entry name" value="Glyco_trans_2-like"/>
</dbReference>
<evidence type="ECO:0000259" key="1">
    <source>
        <dbReference type="Pfam" id="PF00535"/>
    </source>
</evidence>
<evidence type="ECO:0000313" key="2">
    <source>
        <dbReference type="EMBL" id="SVC67268.1"/>
    </source>
</evidence>
<reference evidence="2" key="1">
    <citation type="submission" date="2018-05" db="EMBL/GenBank/DDBJ databases">
        <authorList>
            <person name="Lanie J.A."/>
            <person name="Ng W.-L."/>
            <person name="Kazmierczak K.M."/>
            <person name="Andrzejewski T.M."/>
            <person name="Davidsen T.M."/>
            <person name="Wayne K.J."/>
            <person name="Tettelin H."/>
            <person name="Glass J.I."/>
            <person name="Rusch D."/>
            <person name="Podicherti R."/>
            <person name="Tsui H.-C.T."/>
            <person name="Winkler M.E."/>
        </authorList>
    </citation>
    <scope>NUCLEOTIDE SEQUENCE</scope>
</reference>
<dbReference type="GO" id="GO:0006487">
    <property type="term" value="P:protein N-linked glycosylation"/>
    <property type="evidence" value="ECO:0007669"/>
    <property type="project" value="TreeGrafter"/>
</dbReference>
<dbReference type="SUPFAM" id="SSF53448">
    <property type="entry name" value="Nucleotide-diphospho-sugar transferases"/>
    <property type="match status" value="1"/>
</dbReference>
<dbReference type="AlphaFoldDB" id="A0A382P3E4"/>
<dbReference type="Gene3D" id="3.90.550.10">
    <property type="entry name" value="Spore Coat Polysaccharide Biosynthesis Protein SpsA, Chain A"/>
    <property type="match status" value="1"/>
</dbReference>
<organism evidence="2">
    <name type="scientific">marine metagenome</name>
    <dbReference type="NCBI Taxonomy" id="408172"/>
    <lineage>
        <taxon>unclassified sequences</taxon>
        <taxon>metagenomes</taxon>
        <taxon>ecological metagenomes</taxon>
    </lineage>
</organism>
<dbReference type="InterPro" id="IPR029044">
    <property type="entry name" value="Nucleotide-diphossugar_trans"/>
</dbReference>
<dbReference type="PANTHER" id="PTHR10859">
    <property type="entry name" value="GLYCOSYL TRANSFERASE"/>
    <property type="match status" value="1"/>
</dbReference>
<dbReference type="GO" id="GO:0005789">
    <property type="term" value="C:endoplasmic reticulum membrane"/>
    <property type="evidence" value="ECO:0007669"/>
    <property type="project" value="TreeGrafter"/>
</dbReference>